<dbReference type="PANTHER" id="PTHR37477:SF1">
    <property type="entry name" value="COBALT-PRECORRIN-5A HYDROLASE"/>
    <property type="match status" value="1"/>
</dbReference>
<feature type="region of interest" description="Disordered" evidence="1">
    <location>
        <begin position="91"/>
        <end position="180"/>
    </location>
</feature>
<dbReference type="InterPro" id="IPR002750">
    <property type="entry name" value="CobE/GbiG_C"/>
</dbReference>
<proteinExistence type="predicted"/>
<dbReference type="EMBL" id="AHAM01000114">
    <property type="protein sequence ID" value="EHK56601.1"/>
    <property type="molecule type" value="Genomic_DNA"/>
</dbReference>
<reference evidence="3 4" key="1">
    <citation type="journal article" date="2012" name="J. Bacteriol.">
        <title>Draft Genome Sequence of Mesorhizobium alhagi CCNWXJ12-2T, a Novel Salt-Resistant Species Isolated from the Desert of Northwestern China.</title>
        <authorList>
            <person name="Zhou M."/>
            <person name="Chen W."/>
            <person name="Chen H."/>
            <person name="Wei G."/>
        </authorList>
    </citation>
    <scope>NUCLEOTIDE SEQUENCE [LARGE SCALE GENOMIC DNA]</scope>
    <source>
        <strain evidence="3 4">CCNWXJ12-2</strain>
    </source>
</reference>
<dbReference type="Gene3D" id="3.30.420.180">
    <property type="entry name" value="CobE/GbiG C-terminal domain"/>
    <property type="match status" value="2"/>
</dbReference>
<evidence type="ECO:0000256" key="1">
    <source>
        <dbReference type="SAM" id="MobiDB-lite"/>
    </source>
</evidence>
<name>H0HRP9_9HYPH</name>
<organism evidence="3 4">
    <name type="scientific">Mesorhizobium alhagi CCNWXJ12-2</name>
    <dbReference type="NCBI Taxonomy" id="1107882"/>
    <lineage>
        <taxon>Bacteria</taxon>
        <taxon>Pseudomonadati</taxon>
        <taxon>Pseudomonadota</taxon>
        <taxon>Alphaproteobacteria</taxon>
        <taxon>Hyphomicrobiales</taxon>
        <taxon>Phyllobacteriaceae</taxon>
        <taxon>Allomesorhizobium</taxon>
    </lineage>
</organism>
<dbReference type="AlphaFoldDB" id="H0HRP9"/>
<evidence type="ECO:0000313" key="4">
    <source>
        <dbReference type="Proteomes" id="UP000003250"/>
    </source>
</evidence>
<gene>
    <name evidence="3" type="ORF">MAXJ12_14173</name>
</gene>
<dbReference type="InterPro" id="IPR036518">
    <property type="entry name" value="CobE/GbiG_C_sf"/>
</dbReference>
<feature type="domain" description="CobE/GbiG C-terminal" evidence="2">
    <location>
        <begin position="168"/>
        <end position="214"/>
    </location>
</feature>
<accession>H0HRP9</accession>
<protein>
    <submittedName>
        <fullName evidence="3">Cobalamin (Vitamin B12) biosynthesis CbiG protein</fullName>
    </submittedName>
</protein>
<feature type="compositionally biased region" description="Polar residues" evidence="1">
    <location>
        <begin position="165"/>
        <end position="180"/>
    </location>
</feature>
<dbReference type="InterPro" id="IPR052553">
    <property type="entry name" value="CbiG_hydrolase"/>
</dbReference>
<dbReference type="Proteomes" id="UP000003250">
    <property type="component" value="Unassembled WGS sequence"/>
</dbReference>
<sequence length="220" mass="22131">MVVGEAMIVAGIGCRKGVSVAQVIAAVEAALETHGLAMGALSALATTTFKRDEEAIFAAGRELGLTVVVVEGENSNGRSFAWPIPPIDIAGDSSETLTTPSPLRGGIEGGGQQQVDRQQADTPLRRPDPAIIPPPSIPPLKGEGGINAAPYDPSDSRAPGRKNEGASTLTHSELSQSLAGTPSVSEAAALAAAGEGAWLLGPRIVVGPVTCAIATSGDPA</sequence>
<dbReference type="GO" id="GO:0009236">
    <property type="term" value="P:cobalamin biosynthetic process"/>
    <property type="evidence" value="ECO:0007669"/>
    <property type="project" value="InterPro"/>
</dbReference>
<dbReference type="PANTHER" id="PTHR37477">
    <property type="entry name" value="COBALT-PRECORRIN-5A HYDROLASE"/>
    <property type="match status" value="1"/>
</dbReference>
<keyword evidence="4" id="KW-1185">Reference proteome</keyword>
<feature type="domain" description="CobE/GbiG C-terminal" evidence="2">
    <location>
        <begin position="8"/>
        <end position="73"/>
    </location>
</feature>
<dbReference type="SUPFAM" id="SSF159664">
    <property type="entry name" value="CobE/GbiG C-terminal domain-like"/>
    <property type="match status" value="2"/>
</dbReference>
<evidence type="ECO:0000313" key="3">
    <source>
        <dbReference type="EMBL" id="EHK56601.1"/>
    </source>
</evidence>
<dbReference type="Pfam" id="PF01890">
    <property type="entry name" value="CbiG_C"/>
    <property type="match status" value="2"/>
</dbReference>
<evidence type="ECO:0000259" key="2">
    <source>
        <dbReference type="Pfam" id="PF01890"/>
    </source>
</evidence>